<feature type="transmembrane region" description="Helical" evidence="2">
    <location>
        <begin position="6"/>
        <end position="25"/>
    </location>
</feature>
<dbReference type="InterPro" id="IPR036013">
    <property type="entry name" value="Band_7/SPFH_dom_sf"/>
</dbReference>
<proteinExistence type="predicted"/>
<evidence type="ECO:0000313" key="4">
    <source>
        <dbReference type="EMBL" id="WPJ94208.1"/>
    </source>
</evidence>
<reference evidence="4 5" key="1">
    <citation type="submission" date="2023-11" db="EMBL/GenBank/DDBJ databases">
        <title>Coraliomargarita sp. nov., isolated from marine algae.</title>
        <authorList>
            <person name="Lee J.K."/>
            <person name="Baek J.H."/>
            <person name="Kim J.M."/>
            <person name="Choi D.G."/>
            <person name="Jeon C.O."/>
        </authorList>
    </citation>
    <scope>NUCLEOTIDE SEQUENCE [LARGE SCALE GENOMIC DNA]</scope>
    <source>
        <strain evidence="4 5">J2-16</strain>
    </source>
</reference>
<gene>
    <name evidence="4" type="ORF">SH580_12265</name>
</gene>
<dbReference type="InterPro" id="IPR001107">
    <property type="entry name" value="Band_7"/>
</dbReference>
<dbReference type="Pfam" id="PF01145">
    <property type="entry name" value="Band_7"/>
    <property type="match status" value="1"/>
</dbReference>
<evidence type="ECO:0000259" key="3">
    <source>
        <dbReference type="SMART" id="SM00244"/>
    </source>
</evidence>
<dbReference type="PANTHER" id="PTHR43327:SF5">
    <property type="entry name" value="BAND 7 PROTEIN"/>
    <property type="match status" value="1"/>
</dbReference>
<dbReference type="SUPFAM" id="SSF117892">
    <property type="entry name" value="Band 7/SPFH domain"/>
    <property type="match status" value="1"/>
</dbReference>
<dbReference type="SMART" id="SM00244">
    <property type="entry name" value="PHB"/>
    <property type="match status" value="1"/>
</dbReference>
<keyword evidence="2" id="KW-0472">Membrane</keyword>
<name>A0ABZ0RGI1_9BACT</name>
<keyword evidence="5" id="KW-1185">Reference proteome</keyword>
<organism evidence="4 5">
    <name type="scientific">Coraliomargarita algicola</name>
    <dbReference type="NCBI Taxonomy" id="3092156"/>
    <lineage>
        <taxon>Bacteria</taxon>
        <taxon>Pseudomonadati</taxon>
        <taxon>Verrucomicrobiota</taxon>
        <taxon>Opitutia</taxon>
        <taxon>Puniceicoccales</taxon>
        <taxon>Coraliomargaritaceae</taxon>
        <taxon>Coraliomargarita</taxon>
    </lineage>
</organism>
<keyword evidence="2" id="KW-0812">Transmembrane</keyword>
<dbReference type="InterPro" id="IPR050710">
    <property type="entry name" value="Band7/mec-2_domain"/>
</dbReference>
<dbReference type="Gene3D" id="3.30.479.30">
    <property type="entry name" value="Band 7 domain"/>
    <property type="match status" value="1"/>
</dbReference>
<evidence type="ECO:0000313" key="5">
    <source>
        <dbReference type="Proteomes" id="UP001324993"/>
    </source>
</evidence>
<dbReference type="EMBL" id="CP138858">
    <property type="protein sequence ID" value="WPJ94208.1"/>
    <property type="molecule type" value="Genomic_DNA"/>
</dbReference>
<dbReference type="RefSeq" id="WP_319831152.1">
    <property type="nucleotide sequence ID" value="NZ_CP138858.1"/>
</dbReference>
<evidence type="ECO:0000256" key="1">
    <source>
        <dbReference type="ARBA" id="ARBA00004167"/>
    </source>
</evidence>
<feature type="domain" description="Band 7" evidence="3">
    <location>
        <begin position="29"/>
        <end position="199"/>
    </location>
</feature>
<accession>A0ABZ0RGI1</accession>
<sequence length="293" mass="32290">MSYLVSLILGGVITLVAIPIVYNLGRSAQLWRVIPERTVLVYTLFGKVIGTLEEPGINLPFKCFGLRTFLVPFFGKVYTVSTTIYQHYLRNQLVNSAEGAPMGVGIWYECFISNPTAYLFENSDPVGSLSANVSTAVIKQLSNLELDVLLEDRDALSRKVREEVSPTSEQWGFTLGSTYIRKVAFRDAGMIKEIERKVVNRLRQVTASMRQDGENRVAIISSNAEKEASRRLGQAEAVRPKIVGEALSEIRENEDVAAVLFDLLDLQATLKSDGKIILNTGDSQGGAGILLNS</sequence>
<dbReference type="Proteomes" id="UP001324993">
    <property type="component" value="Chromosome"/>
</dbReference>
<dbReference type="PANTHER" id="PTHR43327">
    <property type="entry name" value="STOMATIN-LIKE PROTEIN 2, MITOCHONDRIAL"/>
    <property type="match status" value="1"/>
</dbReference>
<comment type="subcellular location">
    <subcellularLocation>
        <location evidence="1">Membrane</location>
        <topology evidence="1">Single-pass membrane protein</topology>
    </subcellularLocation>
</comment>
<evidence type="ECO:0000256" key="2">
    <source>
        <dbReference type="SAM" id="Phobius"/>
    </source>
</evidence>
<protein>
    <submittedName>
        <fullName evidence="4">SPFH domain-containing protein</fullName>
    </submittedName>
</protein>
<keyword evidence="2" id="KW-1133">Transmembrane helix</keyword>